<dbReference type="GO" id="GO:0022857">
    <property type="term" value="F:transmembrane transporter activity"/>
    <property type="evidence" value="ECO:0007669"/>
    <property type="project" value="InterPro"/>
</dbReference>
<dbReference type="InterPro" id="IPR011701">
    <property type="entry name" value="MFS"/>
</dbReference>
<comment type="subcellular location">
    <subcellularLocation>
        <location evidence="1">Membrane</location>
        <topology evidence="1">Multi-pass membrane protein</topology>
    </subcellularLocation>
</comment>
<keyword evidence="6" id="KW-1185">Reference proteome</keyword>
<evidence type="ECO:0000256" key="1">
    <source>
        <dbReference type="ARBA" id="ARBA00004141"/>
    </source>
</evidence>
<feature type="compositionally biased region" description="Pro residues" evidence="2">
    <location>
        <begin position="314"/>
        <end position="327"/>
    </location>
</feature>
<evidence type="ECO:0000313" key="6">
    <source>
        <dbReference type="Proteomes" id="UP001217918"/>
    </source>
</evidence>
<feature type="region of interest" description="Disordered" evidence="2">
    <location>
        <begin position="526"/>
        <end position="551"/>
    </location>
</feature>
<dbReference type="PANTHER" id="PTHR23539:SF1">
    <property type="entry name" value="MAJOR FACILITATOR SUPERFAMILY (MFS) PROFILE DOMAIN-CONTAINING PROTEIN"/>
    <property type="match status" value="1"/>
</dbReference>
<evidence type="ECO:0000313" key="5">
    <source>
        <dbReference type="EMBL" id="KAK2074200.1"/>
    </source>
</evidence>
<feature type="transmembrane region" description="Helical" evidence="3">
    <location>
        <begin position="497"/>
        <end position="517"/>
    </location>
</feature>
<feature type="transmembrane region" description="Helical" evidence="3">
    <location>
        <begin position="119"/>
        <end position="137"/>
    </location>
</feature>
<feature type="compositionally biased region" description="Basic and acidic residues" evidence="2">
    <location>
        <begin position="1"/>
        <end position="11"/>
    </location>
</feature>
<organism evidence="5 6">
    <name type="scientific">Phyllachora maydis</name>
    <dbReference type="NCBI Taxonomy" id="1825666"/>
    <lineage>
        <taxon>Eukaryota</taxon>
        <taxon>Fungi</taxon>
        <taxon>Dikarya</taxon>
        <taxon>Ascomycota</taxon>
        <taxon>Pezizomycotina</taxon>
        <taxon>Sordariomycetes</taxon>
        <taxon>Sordariomycetidae</taxon>
        <taxon>Phyllachorales</taxon>
        <taxon>Phyllachoraceae</taxon>
        <taxon>Phyllachora</taxon>
    </lineage>
</organism>
<dbReference type="Gene3D" id="1.20.1250.20">
    <property type="entry name" value="MFS general substrate transporter like domains"/>
    <property type="match status" value="1"/>
</dbReference>
<dbReference type="EMBL" id="JAQQPM010000008">
    <property type="protein sequence ID" value="KAK2074200.1"/>
    <property type="molecule type" value="Genomic_DNA"/>
</dbReference>
<dbReference type="AlphaFoldDB" id="A0AAD9IBF0"/>
<keyword evidence="3" id="KW-0472">Membrane</keyword>
<evidence type="ECO:0000256" key="2">
    <source>
        <dbReference type="SAM" id="MobiDB-lite"/>
    </source>
</evidence>
<gene>
    <name evidence="5" type="ORF">P8C59_008424</name>
</gene>
<feature type="region of interest" description="Disordered" evidence="2">
    <location>
        <begin position="196"/>
        <end position="216"/>
    </location>
</feature>
<feature type="transmembrane region" description="Helical" evidence="3">
    <location>
        <begin position="341"/>
        <end position="363"/>
    </location>
</feature>
<dbReference type="PANTHER" id="PTHR23539">
    <property type="entry name" value="MFS TRANSPORTER"/>
    <property type="match status" value="1"/>
</dbReference>
<evidence type="ECO:0000259" key="4">
    <source>
        <dbReference type="PROSITE" id="PS50835"/>
    </source>
</evidence>
<accession>A0AAD9IBF0</accession>
<protein>
    <recommendedName>
        <fullName evidence="4">Ig-like domain-containing protein</fullName>
    </recommendedName>
</protein>
<dbReference type="Proteomes" id="UP001217918">
    <property type="component" value="Unassembled WGS sequence"/>
</dbReference>
<sequence>MTHRDADESPDHHHHQLRNAVSLGPLRPAQQPPDRTGHFDSLPLTRPASAPPPATTKVRVRVSTETPSVDPDAAPDAGCDRLRRRARRALLLVAFLAGDVQDGVGPFLGVFLQEHGWNPGLRGTVFTVGLCVCMCMCVRKRLLLVIFSLLVGLAQGLNLLGTHPALIFSTQMVSAVAGSSMGPLLVCLTLGIAAPSPPPPPPSSPPRPTSRWLRHGRRRTSTAAAAAVADHSFHGLNGRVQAANHAGIMVSAGLAAGLGTRFGLRSVFWLVLVSCFLAAASVLLLLPERAIDHAAARGAPVPPPPSPSAAAARPAPPPGEDPPSPPPSASVAALLFGNRPLLVIGTTVFFFHLGNAALLPLYGQALVAAGVADPAGTTGLTVLIAQAVMIPVSVLTAWWAQGGSDYWPLLASYVVLPVRAGIAGLLSRRGWGVWPVQVLDGLGAGMQGVAVQGAVSTLMRGTGRVNVALGVAGGISRGTGAAVSALLAGWVAESRGYASALYLLGLFPFVSQVLWLWQGKTMRPALSLGPARGPEEDEMGEGRRGMGEPRP</sequence>
<feature type="compositionally biased region" description="Pro residues" evidence="2">
    <location>
        <begin position="196"/>
        <end position="208"/>
    </location>
</feature>
<reference evidence="5" key="1">
    <citation type="journal article" date="2023" name="Mol. Plant Microbe Interact.">
        <title>Elucidating the Obligate Nature and Biological Capacity of an Invasive Fungal Corn Pathogen.</title>
        <authorList>
            <person name="MacCready J.S."/>
            <person name="Roggenkamp E.M."/>
            <person name="Gdanetz K."/>
            <person name="Chilvers M.I."/>
        </authorList>
    </citation>
    <scope>NUCLEOTIDE SEQUENCE</scope>
    <source>
        <strain evidence="5">PM02</strain>
    </source>
</reference>
<feature type="region of interest" description="Disordered" evidence="2">
    <location>
        <begin position="1"/>
        <end position="76"/>
    </location>
</feature>
<dbReference type="GO" id="GO:0016020">
    <property type="term" value="C:membrane"/>
    <property type="evidence" value="ECO:0007669"/>
    <property type="project" value="UniProtKB-SubCell"/>
</dbReference>
<feature type="compositionally biased region" description="Basic and acidic residues" evidence="2">
    <location>
        <begin position="540"/>
        <end position="551"/>
    </location>
</feature>
<dbReference type="InterPro" id="IPR007110">
    <property type="entry name" value="Ig-like_dom"/>
</dbReference>
<dbReference type="PROSITE" id="PS50835">
    <property type="entry name" value="IG_LIKE"/>
    <property type="match status" value="1"/>
</dbReference>
<evidence type="ECO:0000256" key="3">
    <source>
        <dbReference type="SAM" id="Phobius"/>
    </source>
</evidence>
<feature type="transmembrane region" description="Helical" evidence="3">
    <location>
        <begin position="267"/>
        <end position="286"/>
    </location>
</feature>
<keyword evidence="3" id="KW-0812">Transmembrane</keyword>
<dbReference type="Pfam" id="PF07690">
    <property type="entry name" value="MFS_1"/>
    <property type="match status" value="1"/>
</dbReference>
<feature type="transmembrane region" description="Helical" evidence="3">
    <location>
        <begin position="467"/>
        <end position="491"/>
    </location>
</feature>
<keyword evidence="3" id="KW-1133">Transmembrane helix</keyword>
<comment type="caution">
    <text evidence="5">The sequence shown here is derived from an EMBL/GenBank/DDBJ whole genome shotgun (WGS) entry which is preliminary data.</text>
</comment>
<name>A0AAD9IBF0_9PEZI</name>
<feature type="transmembrane region" description="Helical" evidence="3">
    <location>
        <begin position="142"/>
        <end position="160"/>
    </location>
</feature>
<dbReference type="InterPro" id="IPR036259">
    <property type="entry name" value="MFS_trans_sf"/>
</dbReference>
<feature type="domain" description="Ig-like" evidence="4">
    <location>
        <begin position="164"/>
        <end position="221"/>
    </location>
</feature>
<feature type="region of interest" description="Disordered" evidence="2">
    <location>
        <begin position="297"/>
        <end position="327"/>
    </location>
</feature>
<dbReference type="SUPFAM" id="SSF103473">
    <property type="entry name" value="MFS general substrate transporter"/>
    <property type="match status" value="2"/>
</dbReference>
<feature type="transmembrane region" description="Helical" evidence="3">
    <location>
        <begin position="90"/>
        <end position="113"/>
    </location>
</feature>
<feature type="transmembrane region" description="Helical" evidence="3">
    <location>
        <begin position="375"/>
        <end position="400"/>
    </location>
</feature>
<proteinExistence type="predicted"/>